<dbReference type="Proteomes" id="UP000026915">
    <property type="component" value="Chromosome 10"/>
</dbReference>
<dbReference type="AlphaFoldDB" id="A0A061FW48"/>
<protein>
    <submittedName>
        <fullName evidence="2">Uncharacterized protein</fullName>
    </submittedName>
</protein>
<name>A0A061FW48_THECC</name>
<dbReference type="EMBL" id="CM001888">
    <property type="protein sequence ID" value="EOY19049.1"/>
    <property type="molecule type" value="Genomic_DNA"/>
</dbReference>
<evidence type="ECO:0000313" key="2">
    <source>
        <dbReference type="EMBL" id="EOY19049.1"/>
    </source>
</evidence>
<accession>A0A061FW48</accession>
<proteinExistence type="predicted"/>
<sequence length="68" mass="7962">MDLSCGYTNVAIARKNVLDFVGVMVNMVMMYSYQPLKFFVLRLIWLDMITYGELLSTFEFFCIKIDMA</sequence>
<gene>
    <name evidence="2" type="ORF">TCM_043701</name>
</gene>
<keyword evidence="1" id="KW-0472">Membrane</keyword>
<evidence type="ECO:0000256" key="1">
    <source>
        <dbReference type="SAM" id="Phobius"/>
    </source>
</evidence>
<keyword evidence="3" id="KW-1185">Reference proteome</keyword>
<dbReference type="Gramene" id="EOY19049">
    <property type="protein sequence ID" value="EOY19049"/>
    <property type="gene ID" value="TCM_043701"/>
</dbReference>
<organism evidence="2 3">
    <name type="scientific">Theobroma cacao</name>
    <name type="common">Cacao</name>
    <name type="synonym">Cocoa</name>
    <dbReference type="NCBI Taxonomy" id="3641"/>
    <lineage>
        <taxon>Eukaryota</taxon>
        <taxon>Viridiplantae</taxon>
        <taxon>Streptophyta</taxon>
        <taxon>Embryophyta</taxon>
        <taxon>Tracheophyta</taxon>
        <taxon>Spermatophyta</taxon>
        <taxon>Magnoliopsida</taxon>
        <taxon>eudicotyledons</taxon>
        <taxon>Gunneridae</taxon>
        <taxon>Pentapetalae</taxon>
        <taxon>rosids</taxon>
        <taxon>malvids</taxon>
        <taxon>Malvales</taxon>
        <taxon>Malvaceae</taxon>
        <taxon>Byttnerioideae</taxon>
        <taxon>Theobroma</taxon>
    </lineage>
</organism>
<reference evidence="2 3" key="1">
    <citation type="journal article" date="2013" name="Genome Biol.">
        <title>The genome sequence of the most widely cultivated cacao type and its use to identify candidate genes regulating pod color.</title>
        <authorList>
            <person name="Motamayor J.C."/>
            <person name="Mockaitis K."/>
            <person name="Schmutz J."/>
            <person name="Haiminen N."/>
            <person name="Iii D.L."/>
            <person name="Cornejo O."/>
            <person name="Findley S.D."/>
            <person name="Zheng P."/>
            <person name="Utro F."/>
            <person name="Royaert S."/>
            <person name="Saski C."/>
            <person name="Jenkins J."/>
            <person name="Podicheti R."/>
            <person name="Zhao M."/>
            <person name="Scheffler B.E."/>
            <person name="Stack J.C."/>
            <person name="Feltus F.A."/>
            <person name="Mustiga G.M."/>
            <person name="Amores F."/>
            <person name="Phillips W."/>
            <person name="Marelli J.P."/>
            <person name="May G.D."/>
            <person name="Shapiro H."/>
            <person name="Ma J."/>
            <person name="Bustamante C.D."/>
            <person name="Schnell R.J."/>
            <person name="Main D."/>
            <person name="Gilbert D."/>
            <person name="Parida L."/>
            <person name="Kuhn D.N."/>
        </authorList>
    </citation>
    <scope>NUCLEOTIDE SEQUENCE [LARGE SCALE GENOMIC DNA]</scope>
    <source>
        <strain evidence="3">cv. Matina 1-6</strain>
    </source>
</reference>
<dbReference type="InParanoid" id="A0A061FW48"/>
<keyword evidence="1" id="KW-0812">Transmembrane</keyword>
<dbReference type="HOGENOM" id="CLU_2799099_0_0_1"/>
<evidence type="ECO:0000313" key="3">
    <source>
        <dbReference type="Proteomes" id="UP000026915"/>
    </source>
</evidence>
<keyword evidence="1" id="KW-1133">Transmembrane helix</keyword>
<feature type="transmembrane region" description="Helical" evidence="1">
    <location>
        <begin position="17"/>
        <end position="33"/>
    </location>
</feature>